<keyword evidence="1" id="KW-0472">Membrane</keyword>
<comment type="caution">
    <text evidence="2">The sequence shown here is derived from an EMBL/GenBank/DDBJ whole genome shotgun (WGS) entry which is preliminary data.</text>
</comment>
<proteinExistence type="predicted"/>
<keyword evidence="1" id="KW-1133">Transmembrane helix</keyword>
<accession>A0ABU1CBC8</accession>
<reference evidence="2 3" key="1">
    <citation type="submission" date="2023-04" db="EMBL/GenBank/DDBJ databases">
        <title>Lysobacter sp. strain UC isolated from soil sample.</title>
        <authorList>
            <person name="Choksket S."/>
            <person name="Harshvardhan F."/>
            <person name="Rana R."/>
            <person name="Patil P.B."/>
            <person name="Korpole S."/>
        </authorList>
    </citation>
    <scope>NUCLEOTIDE SEQUENCE [LARGE SCALE GENOMIC DNA]</scope>
    <source>
        <strain evidence="2 3">UC</strain>
    </source>
</reference>
<organism evidence="2 3">
    <name type="scientific">Lysobacter arvi</name>
    <dbReference type="NCBI Taxonomy" id="3038776"/>
    <lineage>
        <taxon>Bacteria</taxon>
        <taxon>Pseudomonadati</taxon>
        <taxon>Pseudomonadota</taxon>
        <taxon>Gammaproteobacteria</taxon>
        <taxon>Lysobacterales</taxon>
        <taxon>Lysobacteraceae</taxon>
        <taxon>Lysobacter</taxon>
    </lineage>
</organism>
<name>A0ABU1CBC8_9GAMM</name>
<feature type="transmembrane region" description="Helical" evidence="1">
    <location>
        <begin position="196"/>
        <end position="217"/>
    </location>
</feature>
<evidence type="ECO:0000256" key="1">
    <source>
        <dbReference type="SAM" id="Phobius"/>
    </source>
</evidence>
<feature type="transmembrane region" description="Helical" evidence="1">
    <location>
        <begin position="165"/>
        <end position="184"/>
    </location>
</feature>
<sequence length="244" mass="26133">MSEAINYWPLIGVAWVVVGFMLRANPVIVVVSAGLVSGLLAGKSVGDLLALLGESFVSNRALLMFAMTLPTIGLLERAGLREHALRWIEGWRGLTLSRLLTGYLAVRQGLSMLGLIDIAGHAQTVRPLLAPMTESAASRPNGPTSRDDTQKVHALAAATDNVGRFFGEDVFLAFGAVLLIQGFYAEHGIHLEPLQIALWALPTAIAAFVIHAVRIVFFQRALDRRTASRRAARSGEGGSADAVD</sequence>
<dbReference type="RefSeq" id="WP_309261619.1">
    <property type="nucleotide sequence ID" value="NZ_JARUHG010000001.1"/>
</dbReference>
<evidence type="ECO:0000313" key="2">
    <source>
        <dbReference type="EMBL" id="MDR0182481.1"/>
    </source>
</evidence>
<dbReference type="Pfam" id="PF06149">
    <property type="entry name" value="DUF969"/>
    <property type="match status" value="1"/>
</dbReference>
<keyword evidence="3" id="KW-1185">Reference proteome</keyword>
<feature type="transmembrane region" description="Helical" evidence="1">
    <location>
        <begin position="12"/>
        <end position="41"/>
    </location>
</feature>
<evidence type="ECO:0000313" key="3">
    <source>
        <dbReference type="Proteomes" id="UP001233535"/>
    </source>
</evidence>
<dbReference type="InterPro" id="IPR010374">
    <property type="entry name" value="DUF969"/>
</dbReference>
<dbReference type="Proteomes" id="UP001233535">
    <property type="component" value="Unassembled WGS sequence"/>
</dbReference>
<dbReference type="EMBL" id="JARUHG010000001">
    <property type="protein sequence ID" value="MDR0182481.1"/>
    <property type="molecule type" value="Genomic_DNA"/>
</dbReference>
<gene>
    <name evidence="2" type="ORF">P8609_05775</name>
</gene>
<keyword evidence="1" id="KW-0812">Transmembrane</keyword>
<protein>
    <submittedName>
        <fullName evidence="2">DUF969 domain-containing protein</fullName>
    </submittedName>
</protein>
<feature type="transmembrane region" description="Helical" evidence="1">
    <location>
        <begin position="61"/>
        <end position="80"/>
    </location>
</feature>